<dbReference type="PROSITE" id="PS00143">
    <property type="entry name" value="INSULINASE"/>
    <property type="match status" value="1"/>
</dbReference>
<evidence type="ECO:0000256" key="2">
    <source>
        <dbReference type="ARBA" id="ARBA00007261"/>
    </source>
</evidence>
<dbReference type="GO" id="GO:0004222">
    <property type="term" value="F:metalloendopeptidase activity"/>
    <property type="evidence" value="ECO:0007669"/>
    <property type="project" value="InterPro"/>
</dbReference>
<evidence type="ECO:0000256" key="1">
    <source>
        <dbReference type="ARBA" id="ARBA00001947"/>
    </source>
</evidence>
<feature type="domain" description="Peptidase M16 C-terminal" evidence="10">
    <location>
        <begin position="220"/>
        <end position="400"/>
    </location>
</feature>
<proteinExistence type="inferred from homology"/>
<feature type="domain" description="Peptidase M16 N-terminal" evidence="9">
    <location>
        <begin position="61"/>
        <end position="183"/>
    </location>
</feature>
<evidence type="ECO:0000259" key="9">
    <source>
        <dbReference type="Pfam" id="PF00675"/>
    </source>
</evidence>
<dbReference type="GO" id="GO:0046872">
    <property type="term" value="F:metal ion binding"/>
    <property type="evidence" value="ECO:0007669"/>
    <property type="project" value="UniProtKB-KW"/>
</dbReference>
<dbReference type="SUPFAM" id="SSF63411">
    <property type="entry name" value="LuxS/MPP-like metallohydrolase"/>
    <property type="match status" value="3"/>
</dbReference>
<gene>
    <name evidence="11" type="ORF">GCM10011309_08860</name>
</gene>
<evidence type="ECO:0000256" key="4">
    <source>
        <dbReference type="ARBA" id="ARBA00022723"/>
    </source>
</evidence>
<evidence type="ECO:0000256" key="5">
    <source>
        <dbReference type="ARBA" id="ARBA00022801"/>
    </source>
</evidence>
<dbReference type="Gene3D" id="3.30.830.10">
    <property type="entry name" value="Metalloenzyme, LuxS/M16 peptidase-like"/>
    <property type="match status" value="4"/>
</dbReference>
<name>A0A918KHL5_9PROT</name>
<accession>A0A918KHL5</accession>
<keyword evidence="3" id="KW-0645">Protease</keyword>
<evidence type="ECO:0000256" key="3">
    <source>
        <dbReference type="ARBA" id="ARBA00022670"/>
    </source>
</evidence>
<dbReference type="AlphaFoldDB" id="A0A918KHL5"/>
<dbReference type="PROSITE" id="PS51257">
    <property type="entry name" value="PROKAR_LIPOPROTEIN"/>
    <property type="match status" value="1"/>
</dbReference>
<dbReference type="InterPro" id="IPR011249">
    <property type="entry name" value="Metalloenz_LuxS/M16"/>
</dbReference>
<keyword evidence="7" id="KW-0482">Metalloprotease</keyword>
<dbReference type="InterPro" id="IPR001431">
    <property type="entry name" value="Pept_M16_Zn_BS"/>
</dbReference>
<dbReference type="InterPro" id="IPR011765">
    <property type="entry name" value="Pept_M16_N"/>
</dbReference>
<feature type="domain" description="Peptidase M16 C-terminal" evidence="10">
    <location>
        <begin position="700"/>
        <end position="881"/>
    </location>
</feature>
<keyword evidence="4" id="KW-0479">Metal-binding</keyword>
<keyword evidence="6" id="KW-0862">Zinc</keyword>
<comment type="cofactor">
    <cofactor evidence="1">
        <name>Zn(2+)</name>
        <dbReference type="ChEBI" id="CHEBI:29105"/>
    </cofactor>
</comment>
<dbReference type="PANTHER" id="PTHR43690:SF17">
    <property type="entry name" value="PROTEIN YHJJ"/>
    <property type="match status" value="1"/>
</dbReference>
<dbReference type="InterPro" id="IPR007863">
    <property type="entry name" value="Peptidase_M16_C"/>
</dbReference>
<comment type="caution">
    <text evidence="11">The sequence shown here is derived from an EMBL/GenBank/DDBJ whole genome shotgun (WGS) entry which is preliminary data.</text>
</comment>
<dbReference type="GO" id="GO:0006508">
    <property type="term" value="P:proteolysis"/>
    <property type="evidence" value="ECO:0007669"/>
    <property type="project" value="UniProtKB-KW"/>
</dbReference>
<dbReference type="EMBL" id="BMYV01000001">
    <property type="protein sequence ID" value="GGX61195.1"/>
    <property type="molecule type" value="Genomic_DNA"/>
</dbReference>
<organism evidence="11 12">
    <name type="scientific">Litorimonas cladophorae</name>
    <dbReference type="NCBI Taxonomy" id="1220491"/>
    <lineage>
        <taxon>Bacteria</taxon>
        <taxon>Pseudomonadati</taxon>
        <taxon>Pseudomonadota</taxon>
        <taxon>Alphaproteobacteria</taxon>
        <taxon>Maricaulales</taxon>
        <taxon>Robiginitomaculaceae</taxon>
    </lineage>
</organism>
<dbReference type="RefSeq" id="WP_189581832.1">
    <property type="nucleotide sequence ID" value="NZ_BMYV01000001.1"/>
</dbReference>
<protein>
    <submittedName>
        <fullName evidence="11">Peptidase M16</fullName>
    </submittedName>
</protein>
<sequence>MRISFLTQVSVVALVFLGGCRAASPEIDPSLDAPFAHMASDLPVDPAITYGELPNGLRYAVRQNATPTKTASLLMRVDTGSLNETDETRGLAHFLEHMAFNGSENIPEGEMTKRLERFGLAFGADTNASTGFTETTYQLELPDVSEEMLNETLGIMRETAERLLLAPDAIEKERGVIQAERRARSNPAFRAFLDQLDFYAGHTVLPARLPIGTEATIDTIQPEQFREFYRRFYRPEKTFITLVGDLEPAFAVQKIEEFFGDWTASAEFEAGMNVEIDSVAITTPRARVYSDPEIQTSVNLAVLKAVEEERDTVATRKTGRIEAMGNRMLNRRLGKLARTESAAFISAGVGRSNFFDVAEVSSLTVNAQPENWEAALAQGEQTLRQALEFGFTQAELDEQLANDENSLKVSVQTSPTRRTPRLARQIIGAFGGEAVVTTPETALERFMASKDEITLDAVTEAFREGWAGLDAAPQLYLQTSDILEEGETKLLAAYRKSAAVEVSPRAEDKQLSFAYNDFGPAGTVTKRERIDDLDATLITFDNNVRLNFKNSDFEENVIRMSARLGAGTLSAPIADAPGFETYATNMLSLSGLGQHSVDDIRTLMAGRSVGVGRGLGDTTMTLSGSTTPDDLELQFKLMAAYATDPGYRPEAQAQYDKYIRSWYPTLDSTPAGVASRDLGRILRSGDKRWGLPDEADLLDVDFDLIKSWMDENVLNGAIELTVVGDVEEDVLVDAVAKTFGALPERPAQSYVPDPALTAIKFPAGTKRPIKLTHAGDAETARLYIYWPAPDGSDVLQSRHAQMLSNLFELRLTEVLREDEGATYSPGVSQSSSRLYPGYGFIGAQIEVSPDRIDLMAEEIREVAESFRAGDIDPDVFERAIKPILENLETSLENNSLWMSVLREAQSDPSGLERFRSREDTYQNMTLEDLKPLAEQVFINASAVEIQILPGG</sequence>
<evidence type="ECO:0000256" key="6">
    <source>
        <dbReference type="ARBA" id="ARBA00022833"/>
    </source>
</evidence>
<evidence type="ECO:0000256" key="7">
    <source>
        <dbReference type="ARBA" id="ARBA00023049"/>
    </source>
</evidence>
<dbReference type="Proteomes" id="UP000600865">
    <property type="component" value="Unassembled WGS sequence"/>
</dbReference>
<evidence type="ECO:0000313" key="11">
    <source>
        <dbReference type="EMBL" id="GGX61195.1"/>
    </source>
</evidence>
<dbReference type="InterPro" id="IPR050626">
    <property type="entry name" value="Peptidase_M16"/>
</dbReference>
<dbReference type="Pfam" id="PF05193">
    <property type="entry name" value="Peptidase_M16_C"/>
    <property type="match status" value="2"/>
</dbReference>
<keyword evidence="5" id="KW-0378">Hydrolase</keyword>
<reference evidence="11 12" key="1">
    <citation type="journal article" date="2014" name="Int. J. Syst. Evol. Microbiol.">
        <title>Complete genome sequence of Corynebacterium casei LMG S-19264T (=DSM 44701T), isolated from a smear-ripened cheese.</title>
        <authorList>
            <consortium name="US DOE Joint Genome Institute (JGI-PGF)"/>
            <person name="Walter F."/>
            <person name="Albersmeier A."/>
            <person name="Kalinowski J."/>
            <person name="Ruckert C."/>
        </authorList>
    </citation>
    <scope>NUCLEOTIDE SEQUENCE [LARGE SCALE GENOMIC DNA]</scope>
    <source>
        <strain evidence="11 12">KCTC 23968</strain>
    </source>
</reference>
<dbReference type="PANTHER" id="PTHR43690">
    <property type="entry name" value="NARDILYSIN"/>
    <property type="match status" value="1"/>
</dbReference>
<evidence type="ECO:0000259" key="10">
    <source>
        <dbReference type="Pfam" id="PF05193"/>
    </source>
</evidence>
<evidence type="ECO:0000256" key="8">
    <source>
        <dbReference type="RuleBase" id="RU004447"/>
    </source>
</evidence>
<keyword evidence="12" id="KW-1185">Reference proteome</keyword>
<dbReference type="Pfam" id="PF00675">
    <property type="entry name" value="Peptidase_M16"/>
    <property type="match status" value="1"/>
</dbReference>
<comment type="similarity">
    <text evidence="2 8">Belongs to the peptidase M16 family.</text>
</comment>
<evidence type="ECO:0000313" key="12">
    <source>
        <dbReference type="Proteomes" id="UP000600865"/>
    </source>
</evidence>